<protein>
    <submittedName>
        <fullName evidence="2">Uncharacterized protein</fullName>
    </submittedName>
</protein>
<name>A0AAN7TYV6_9MYCE</name>
<feature type="transmembrane region" description="Helical" evidence="1">
    <location>
        <begin position="77"/>
        <end position="101"/>
    </location>
</feature>
<organism evidence="2 3">
    <name type="scientific">Dictyostelium firmibasis</name>
    <dbReference type="NCBI Taxonomy" id="79012"/>
    <lineage>
        <taxon>Eukaryota</taxon>
        <taxon>Amoebozoa</taxon>
        <taxon>Evosea</taxon>
        <taxon>Eumycetozoa</taxon>
        <taxon>Dictyostelia</taxon>
        <taxon>Dictyosteliales</taxon>
        <taxon>Dictyosteliaceae</taxon>
        <taxon>Dictyostelium</taxon>
    </lineage>
</organism>
<accession>A0AAN7TYV6</accession>
<evidence type="ECO:0000313" key="2">
    <source>
        <dbReference type="EMBL" id="KAK5574905.1"/>
    </source>
</evidence>
<reference evidence="2 3" key="1">
    <citation type="submission" date="2023-11" db="EMBL/GenBank/DDBJ databases">
        <title>Dfirmibasis_genome.</title>
        <authorList>
            <person name="Edelbroek B."/>
            <person name="Kjellin J."/>
            <person name="Jerlstrom-Hultqvist J."/>
            <person name="Soderbom F."/>
        </authorList>
    </citation>
    <scope>NUCLEOTIDE SEQUENCE [LARGE SCALE GENOMIC DNA]</scope>
    <source>
        <strain evidence="2 3">TNS-C-14</strain>
    </source>
</reference>
<dbReference type="Proteomes" id="UP001344447">
    <property type="component" value="Unassembled WGS sequence"/>
</dbReference>
<evidence type="ECO:0000313" key="3">
    <source>
        <dbReference type="Proteomes" id="UP001344447"/>
    </source>
</evidence>
<sequence>MTPYLKIIKSSYTLLSFFYLIANTIIRTIQNVPTSHKVILVSLYYLVFSLFITRIFYGSPQKIIQTYIHEKFESGNVSTISLFFTLFVSILLFTSFSTIGIS</sequence>
<dbReference type="AlphaFoldDB" id="A0AAN7TYV6"/>
<feature type="transmembrane region" description="Helical" evidence="1">
    <location>
        <begin position="38"/>
        <end position="57"/>
    </location>
</feature>
<gene>
    <name evidence="2" type="ORF">RB653_010159</name>
</gene>
<evidence type="ECO:0000256" key="1">
    <source>
        <dbReference type="SAM" id="Phobius"/>
    </source>
</evidence>
<proteinExistence type="predicted"/>
<keyword evidence="1" id="KW-1133">Transmembrane helix</keyword>
<feature type="transmembrane region" description="Helical" evidence="1">
    <location>
        <begin position="12"/>
        <end position="32"/>
    </location>
</feature>
<comment type="caution">
    <text evidence="2">The sequence shown here is derived from an EMBL/GenBank/DDBJ whole genome shotgun (WGS) entry which is preliminary data.</text>
</comment>
<keyword evidence="3" id="KW-1185">Reference proteome</keyword>
<keyword evidence="1" id="KW-0472">Membrane</keyword>
<keyword evidence="1" id="KW-0812">Transmembrane</keyword>
<dbReference type="EMBL" id="JAVFKY010000006">
    <property type="protein sequence ID" value="KAK5574905.1"/>
    <property type="molecule type" value="Genomic_DNA"/>
</dbReference>